<dbReference type="RefSeq" id="WP_101917461.1">
    <property type="nucleotide sequence ID" value="NZ_JAJGWT010000033.1"/>
</dbReference>
<dbReference type="OrthoDB" id="799440at2"/>
<gene>
    <name evidence="1" type="ORF">TNO020_40122</name>
</gene>
<keyword evidence="2" id="KW-1185">Reference proteome</keyword>
<name>A0A2H1YHF3_9FLAO</name>
<evidence type="ECO:0000313" key="1">
    <source>
        <dbReference type="EMBL" id="SOS74903.1"/>
    </source>
</evidence>
<organism evidence="1 2">
    <name type="scientific">Tenacibaculum piscium</name>
    <dbReference type="NCBI Taxonomy" id="1458515"/>
    <lineage>
        <taxon>Bacteria</taxon>
        <taxon>Pseudomonadati</taxon>
        <taxon>Bacteroidota</taxon>
        <taxon>Flavobacteriia</taxon>
        <taxon>Flavobacteriales</taxon>
        <taxon>Flavobacteriaceae</taxon>
        <taxon>Tenacibaculum</taxon>
    </lineage>
</organism>
<protein>
    <recommendedName>
        <fullName evidence="3">Oxidase</fullName>
    </recommendedName>
</protein>
<dbReference type="AlphaFoldDB" id="A0A2H1YHF3"/>
<sequence length="93" mass="10557">MDLLLDENGDLAIENGDFVIGKSDQQNVEIVLLYNKGEFKEFPLVGFGAINYIKTNVSEIEFKRNLKIQLEYVGYKNPTIDLTGGFENLKIKI</sequence>
<reference evidence="2" key="1">
    <citation type="submission" date="2017-11" db="EMBL/GenBank/DDBJ databases">
        <authorList>
            <person name="Duchaud E."/>
        </authorList>
    </citation>
    <scope>NUCLEOTIDE SEQUENCE [LARGE SCALE GENOMIC DNA]</scope>
    <source>
        <strain evidence="2">Tenacibaculum sp. TNO020</strain>
    </source>
</reference>
<proteinExistence type="predicted"/>
<accession>A0A2H1YHF3</accession>
<evidence type="ECO:0008006" key="3">
    <source>
        <dbReference type="Google" id="ProtNLM"/>
    </source>
</evidence>
<evidence type="ECO:0000313" key="2">
    <source>
        <dbReference type="Proteomes" id="UP000234211"/>
    </source>
</evidence>
<dbReference type="Proteomes" id="UP000234211">
    <property type="component" value="Unassembled WGS sequence"/>
</dbReference>
<dbReference type="EMBL" id="OENF01000034">
    <property type="protein sequence ID" value="SOS74903.1"/>
    <property type="molecule type" value="Genomic_DNA"/>
</dbReference>